<sequence>MKSAQLDLIKQKCNGDLERIEAFKDKHDSPLEFNGFILC</sequence>
<protein>
    <submittedName>
        <fullName evidence="1">Uncharacterized protein</fullName>
    </submittedName>
</protein>
<gene>
    <name evidence="1" type="ORF">AVDCRST_MAG96-859</name>
</gene>
<accession>A0A6J4RP42</accession>
<proteinExistence type="predicted"/>
<dbReference type="AlphaFoldDB" id="A0A6J4RP42"/>
<reference evidence="1" key="1">
    <citation type="submission" date="2020-02" db="EMBL/GenBank/DDBJ databases">
        <authorList>
            <person name="Meier V. D."/>
        </authorList>
    </citation>
    <scope>NUCLEOTIDE SEQUENCE</scope>
    <source>
        <strain evidence="1">AVDCRST_MAG96</strain>
    </source>
</reference>
<dbReference type="EMBL" id="CADCVN010000321">
    <property type="protein sequence ID" value="CAA9478185.1"/>
    <property type="molecule type" value="Genomic_DNA"/>
</dbReference>
<organism evidence="1">
    <name type="scientific">uncultured Segetibacter sp</name>
    <dbReference type="NCBI Taxonomy" id="481133"/>
    <lineage>
        <taxon>Bacteria</taxon>
        <taxon>Pseudomonadati</taxon>
        <taxon>Bacteroidota</taxon>
        <taxon>Chitinophagia</taxon>
        <taxon>Chitinophagales</taxon>
        <taxon>Chitinophagaceae</taxon>
        <taxon>Segetibacter</taxon>
        <taxon>environmental samples</taxon>
    </lineage>
</organism>
<evidence type="ECO:0000313" key="1">
    <source>
        <dbReference type="EMBL" id="CAA9478185.1"/>
    </source>
</evidence>
<name>A0A6J4RP42_9BACT</name>